<comment type="caution">
    <text evidence="1">The sequence shown here is derived from an EMBL/GenBank/DDBJ whole genome shotgun (WGS) entry which is preliminary data.</text>
</comment>
<sequence>MAQITSNDLAPSEDTAEPPKTKLSVFVHDLCDEHPDFAFSRHWYKGKENRVGVEPWLDKKLFPGGKNQLGCAAKYDLLLPPMAPGDLGRYGTLVDRFDDTLPPYEQHAMVHVKIMLDPAEAWHVGFERVRSYARRHFAHRFAVVLFAHIPSLFGLKGQGNHIHCAVLSREVTINGFGGACTDLCSDGGYEAALAAWREHKKSWVDEAA</sequence>
<accession>A0ABT9HMP2</accession>
<name>A0ABT9HMP2_9SPHN</name>
<reference evidence="1 2" key="1">
    <citation type="submission" date="2023-08" db="EMBL/GenBank/DDBJ databases">
        <title>genomic of G39.</title>
        <authorList>
            <person name="Wang Y."/>
        </authorList>
    </citation>
    <scope>NUCLEOTIDE SEQUENCE [LARGE SCALE GENOMIC DNA]</scope>
    <source>
        <strain evidence="1 2">G39</strain>
    </source>
</reference>
<evidence type="ECO:0000313" key="2">
    <source>
        <dbReference type="Proteomes" id="UP001240639"/>
    </source>
</evidence>
<organism evidence="1 2">
    <name type="scientific">Qipengyuania profundimaris</name>
    <dbReference type="NCBI Taxonomy" id="3067652"/>
    <lineage>
        <taxon>Bacteria</taxon>
        <taxon>Pseudomonadati</taxon>
        <taxon>Pseudomonadota</taxon>
        <taxon>Alphaproteobacteria</taxon>
        <taxon>Sphingomonadales</taxon>
        <taxon>Erythrobacteraceae</taxon>
        <taxon>Qipengyuania</taxon>
    </lineage>
</organism>
<gene>
    <name evidence="1" type="ORF">Q9K02_04605</name>
</gene>
<proteinExistence type="predicted"/>
<keyword evidence="2" id="KW-1185">Reference proteome</keyword>
<dbReference type="RefSeq" id="WP_305931833.1">
    <property type="nucleotide sequence ID" value="NZ_JAVAIM010000001.1"/>
</dbReference>
<dbReference type="EMBL" id="JAVAIM010000001">
    <property type="protein sequence ID" value="MDP4574418.1"/>
    <property type="molecule type" value="Genomic_DNA"/>
</dbReference>
<dbReference type="Proteomes" id="UP001240639">
    <property type="component" value="Unassembled WGS sequence"/>
</dbReference>
<evidence type="ECO:0000313" key="1">
    <source>
        <dbReference type="EMBL" id="MDP4574418.1"/>
    </source>
</evidence>
<protein>
    <submittedName>
        <fullName evidence="1">Uncharacterized protein</fullName>
    </submittedName>
</protein>